<dbReference type="EC" id="6.1.1.16" evidence="13"/>
<dbReference type="InterPro" id="IPR009080">
    <property type="entry name" value="tRNAsynth_Ia_anticodon-bd"/>
</dbReference>
<dbReference type="InterPro" id="IPR015803">
    <property type="entry name" value="Cys-tRNA-ligase"/>
</dbReference>
<dbReference type="PRINTS" id="PR00983">
    <property type="entry name" value="TRNASYNTHCYS"/>
</dbReference>
<evidence type="ECO:0000256" key="6">
    <source>
        <dbReference type="ARBA" id="ARBA00022723"/>
    </source>
</evidence>
<organism evidence="15 16">
    <name type="scientific">Solirubrobacter ginsenosidimutans</name>
    <dbReference type="NCBI Taxonomy" id="490573"/>
    <lineage>
        <taxon>Bacteria</taxon>
        <taxon>Bacillati</taxon>
        <taxon>Actinomycetota</taxon>
        <taxon>Thermoleophilia</taxon>
        <taxon>Solirubrobacterales</taxon>
        <taxon>Solirubrobacteraceae</taxon>
        <taxon>Solirubrobacter</taxon>
    </lineage>
</organism>
<keyword evidence="8 13" id="KW-0862">Zinc</keyword>
<dbReference type="Pfam" id="PF23493">
    <property type="entry name" value="CysS_C"/>
    <property type="match status" value="1"/>
</dbReference>
<keyword evidence="11 13" id="KW-0030">Aminoacyl-tRNA synthetase</keyword>
<sequence length="455" mass="49803">MDTLSYVPDVTLYDTRTRSLQPFNPRDPQKVGIYACGPTVYARVHVGNARPFIVFSQLKRFLEHEGYGVTFVGNITDINDKIYDAARKAGKPSGELAEEMAEHYKRDTGRLGLGRPDAEPLATDYVGQIVALISTLLENGSAYACEGDVYFRVRGVDGYGELSRRDLDQMDQGEGVEGADLKEDPLDFALWKAWKEGEDTSWDAPWGRGRPGWHIECSAMAEALLGVSFDIHGGGIDLVFPHHENEAAQTLAARGEPLARIWMHNGMLELDNEKMAKSVGNIRGLAEVLDDVGPEVLVLFMSTGHYRQPLTFSDDALDAARAAAARIREAGRRLLAGPSPEALAPHRDAFFAALRNDFNTAEALASLYGWIREANRSEEAVGNAHLVEMLDVLGLAGLIAAEEGAPPEAAELAEAREAARAARDWSEADRLRDELRAMGWEVRDGGTGPELVRSS</sequence>
<feature type="binding site" evidence="13">
    <location>
        <position position="242"/>
    </location>
    <ligand>
        <name>Zn(2+)</name>
        <dbReference type="ChEBI" id="CHEBI:29105"/>
    </ligand>
</feature>
<comment type="subunit">
    <text evidence="3 13">Monomer.</text>
</comment>
<keyword evidence="16" id="KW-1185">Reference proteome</keyword>
<gene>
    <name evidence="13 15" type="primary">cysS</name>
    <name evidence="15" type="ORF">OM076_42455</name>
</gene>
<evidence type="ECO:0000256" key="8">
    <source>
        <dbReference type="ARBA" id="ARBA00022833"/>
    </source>
</evidence>
<dbReference type="GO" id="GO:0005829">
    <property type="term" value="C:cytosol"/>
    <property type="evidence" value="ECO:0007669"/>
    <property type="project" value="TreeGrafter"/>
</dbReference>
<keyword evidence="7 13" id="KW-0547">Nucleotide-binding</keyword>
<evidence type="ECO:0000256" key="13">
    <source>
        <dbReference type="HAMAP-Rule" id="MF_00041"/>
    </source>
</evidence>
<evidence type="ECO:0000313" key="15">
    <source>
        <dbReference type="EMBL" id="MDA0166999.1"/>
    </source>
</evidence>
<evidence type="ECO:0000256" key="11">
    <source>
        <dbReference type="ARBA" id="ARBA00023146"/>
    </source>
</evidence>
<dbReference type="Gene3D" id="1.20.120.1910">
    <property type="entry name" value="Cysteine-tRNA ligase, C-terminal anti-codon recognition domain"/>
    <property type="match status" value="1"/>
</dbReference>
<dbReference type="NCBIfam" id="TIGR00435">
    <property type="entry name" value="cysS"/>
    <property type="match status" value="1"/>
</dbReference>
<dbReference type="Pfam" id="PF01406">
    <property type="entry name" value="tRNA-synt_1e"/>
    <property type="match status" value="1"/>
</dbReference>
<dbReference type="CDD" id="cd00672">
    <property type="entry name" value="CysRS_core"/>
    <property type="match status" value="1"/>
</dbReference>
<feature type="binding site" evidence="13">
    <location>
        <position position="217"/>
    </location>
    <ligand>
        <name>Zn(2+)</name>
        <dbReference type="ChEBI" id="CHEBI:29105"/>
    </ligand>
</feature>
<evidence type="ECO:0000256" key="1">
    <source>
        <dbReference type="ARBA" id="ARBA00004496"/>
    </source>
</evidence>
<evidence type="ECO:0000256" key="12">
    <source>
        <dbReference type="ARBA" id="ARBA00047398"/>
    </source>
</evidence>
<protein>
    <recommendedName>
        <fullName evidence="13">Cysteine--tRNA ligase</fullName>
        <ecNumber evidence="13">6.1.1.16</ecNumber>
    </recommendedName>
    <alternativeName>
        <fullName evidence="13">Cysteinyl-tRNA synthetase</fullName>
        <shortName evidence="13">CysRS</shortName>
    </alternativeName>
</protein>
<proteinExistence type="inferred from homology"/>
<dbReference type="EMBL" id="JAPDOD010000083">
    <property type="protein sequence ID" value="MDA0166999.1"/>
    <property type="molecule type" value="Genomic_DNA"/>
</dbReference>
<dbReference type="GO" id="GO:0004817">
    <property type="term" value="F:cysteine-tRNA ligase activity"/>
    <property type="evidence" value="ECO:0007669"/>
    <property type="project" value="UniProtKB-UniRule"/>
</dbReference>
<feature type="domain" description="Cysteinyl-tRNA synthetase class Ia DALR" evidence="14">
    <location>
        <begin position="349"/>
        <end position="404"/>
    </location>
</feature>
<dbReference type="HAMAP" id="MF_00041">
    <property type="entry name" value="Cys_tRNA_synth"/>
    <property type="match status" value="1"/>
</dbReference>
<accession>A0A9X3N1Y1</accession>
<evidence type="ECO:0000256" key="10">
    <source>
        <dbReference type="ARBA" id="ARBA00022917"/>
    </source>
</evidence>
<comment type="subcellular location">
    <subcellularLocation>
        <location evidence="1 13">Cytoplasm</location>
    </subcellularLocation>
</comment>
<comment type="cofactor">
    <cofactor evidence="13">
        <name>Zn(2+)</name>
        <dbReference type="ChEBI" id="CHEBI:29105"/>
    </cofactor>
    <text evidence="13">Binds 1 zinc ion per subunit.</text>
</comment>
<feature type="short sequence motif" description="'HIGH' region" evidence="13">
    <location>
        <begin position="38"/>
        <end position="48"/>
    </location>
</feature>
<feature type="short sequence motif" description="'KMSKS' region" evidence="13">
    <location>
        <begin position="274"/>
        <end position="278"/>
    </location>
</feature>
<dbReference type="AlphaFoldDB" id="A0A9X3N1Y1"/>
<evidence type="ECO:0000256" key="7">
    <source>
        <dbReference type="ARBA" id="ARBA00022741"/>
    </source>
</evidence>
<comment type="similarity">
    <text evidence="2 13">Belongs to the class-I aminoacyl-tRNA synthetase family.</text>
</comment>
<dbReference type="PANTHER" id="PTHR10890">
    <property type="entry name" value="CYSTEINYL-TRNA SYNTHETASE"/>
    <property type="match status" value="1"/>
</dbReference>
<comment type="caution">
    <text evidence="15">The sequence shown here is derived from an EMBL/GenBank/DDBJ whole genome shotgun (WGS) entry which is preliminary data.</text>
</comment>
<dbReference type="InterPro" id="IPR015273">
    <property type="entry name" value="Cys-tRNA-synt_Ia_DALR"/>
</dbReference>
<dbReference type="Gene3D" id="3.40.50.620">
    <property type="entry name" value="HUPs"/>
    <property type="match status" value="1"/>
</dbReference>
<keyword evidence="9 13" id="KW-0067">ATP-binding</keyword>
<keyword evidence="4 13" id="KW-0963">Cytoplasm</keyword>
<dbReference type="SMART" id="SM00840">
    <property type="entry name" value="DALR_2"/>
    <property type="match status" value="1"/>
</dbReference>
<keyword evidence="5 13" id="KW-0436">Ligase</keyword>
<dbReference type="PANTHER" id="PTHR10890:SF3">
    <property type="entry name" value="CYSTEINE--TRNA LIGASE, CYTOPLASMIC"/>
    <property type="match status" value="1"/>
</dbReference>
<dbReference type="Pfam" id="PF09190">
    <property type="entry name" value="DALR_2"/>
    <property type="match status" value="1"/>
</dbReference>
<dbReference type="SUPFAM" id="SSF52374">
    <property type="entry name" value="Nucleotidylyl transferase"/>
    <property type="match status" value="1"/>
</dbReference>
<feature type="binding site" evidence="13">
    <location>
        <position position="246"/>
    </location>
    <ligand>
        <name>Zn(2+)</name>
        <dbReference type="ChEBI" id="CHEBI:29105"/>
    </ligand>
</feature>
<evidence type="ECO:0000256" key="5">
    <source>
        <dbReference type="ARBA" id="ARBA00022598"/>
    </source>
</evidence>
<dbReference type="InterPro" id="IPR056411">
    <property type="entry name" value="CysS_C"/>
</dbReference>
<dbReference type="InterPro" id="IPR014729">
    <property type="entry name" value="Rossmann-like_a/b/a_fold"/>
</dbReference>
<reference evidence="15" key="1">
    <citation type="submission" date="2022-10" db="EMBL/GenBank/DDBJ databases">
        <title>The WGS of Solirubrobacter ginsenosidimutans DSM 21036.</title>
        <authorList>
            <person name="Jiang Z."/>
        </authorList>
    </citation>
    <scope>NUCLEOTIDE SEQUENCE</scope>
    <source>
        <strain evidence="15">DSM 21036</strain>
    </source>
</reference>
<dbReference type="SUPFAM" id="SSF47323">
    <property type="entry name" value="Anticodon-binding domain of a subclass of class I aminoacyl-tRNA synthetases"/>
    <property type="match status" value="1"/>
</dbReference>
<feature type="binding site" evidence="13">
    <location>
        <position position="36"/>
    </location>
    <ligand>
        <name>Zn(2+)</name>
        <dbReference type="ChEBI" id="CHEBI:29105"/>
    </ligand>
</feature>
<dbReference type="RefSeq" id="WP_270046252.1">
    <property type="nucleotide sequence ID" value="NZ_JAPDOD010000083.1"/>
</dbReference>
<keyword evidence="10 13" id="KW-0648">Protein biosynthesis</keyword>
<comment type="catalytic activity">
    <reaction evidence="12 13">
        <text>tRNA(Cys) + L-cysteine + ATP = L-cysteinyl-tRNA(Cys) + AMP + diphosphate</text>
        <dbReference type="Rhea" id="RHEA:17773"/>
        <dbReference type="Rhea" id="RHEA-COMP:9661"/>
        <dbReference type="Rhea" id="RHEA-COMP:9679"/>
        <dbReference type="ChEBI" id="CHEBI:30616"/>
        <dbReference type="ChEBI" id="CHEBI:33019"/>
        <dbReference type="ChEBI" id="CHEBI:35235"/>
        <dbReference type="ChEBI" id="CHEBI:78442"/>
        <dbReference type="ChEBI" id="CHEBI:78517"/>
        <dbReference type="ChEBI" id="CHEBI:456215"/>
        <dbReference type="EC" id="6.1.1.16"/>
    </reaction>
</comment>
<dbReference type="GO" id="GO:0008270">
    <property type="term" value="F:zinc ion binding"/>
    <property type="evidence" value="ECO:0007669"/>
    <property type="project" value="UniProtKB-UniRule"/>
</dbReference>
<evidence type="ECO:0000256" key="3">
    <source>
        <dbReference type="ARBA" id="ARBA00011245"/>
    </source>
</evidence>
<evidence type="ECO:0000256" key="4">
    <source>
        <dbReference type="ARBA" id="ARBA00022490"/>
    </source>
</evidence>
<dbReference type="InterPro" id="IPR032678">
    <property type="entry name" value="tRNA-synt_1_cat_dom"/>
</dbReference>
<dbReference type="InterPro" id="IPR024909">
    <property type="entry name" value="Cys-tRNA/MSH_ligase"/>
</dbReference>
<evidence type="ECO:0000256" key="9">
    <source>
        <dbReference type="ARBA" id="ARBA00022840"/>
    </source>
</evidence>
<dbReference type="GO" id="GO:0006423">
    <property type="term" value="P:cysteinyl-tRNA aminoacylation"/>
    <property type="evidence" value="ECO:0007669"/>
    <property type="project" value="UniProtKB-UniRule"/>
</dbReference>
<keyword evidence="6 13" id="KW-0479">Metal-binding</keyword>
<feature type="binding site" evidence="13">
    <location>
        <position position="277"/>
    </location>
    <ligand>
        <name>ATP</name>
        <dbReference type="ChEBI" id="CHEBI:30616"/>
    </ligand>
</feature>
<dbReference type="GO" id="GO:0005524">
    <property type="term" value="F:ATP binding"/>
    <property type="evidence" value="ECO:0007669"/>
    <property type="project" value="UniProtKB-UniRule"/>
</dbReference>
<dbReference type="Proteomes" id="UP001149140">
    <property type="component" value="Unassembled WGS sequence"/>
</dbReference>
<name>A0A9X3N1Y1_9ACTN</name>
<evidence type="ECO:0000259" key="14">
    <source>
        <dbReference type="SMART" id="SM00840"/>
    </source>
</evidence>
<evidence type="ECO:0000256" key="2">
    <source>
        <dbReference type="ARBA" id="ARBA00005594"/>
    </source>
</evidence>
<evidence type="ECO:0000313" key="16">
    <source>
        <dbReference type="Proteomes" id="UP001149140"/>
    </source>
</evidence>